<dbReference type="KEGG" id="sof:NCTC11214_01453"/>
<dbReference type="InterPro" id="IPR000572">
    <property type="entry name" value="OxRdtase_Mopterin-bd_dom"/>
</dbReference>
<dbReference type="RefSeq" id="WP_004956432.1">
    <property type="nucleotide sequence ID" value="NZ_JAEKCK010000009.1"/>
</dbReference>
<accession>A0A3S5D719</accession>
<gene>
    <name evidence="3" type="ORF">NCTC11214_01453</name>
</gene>
<dbReference type="Gene3D" id="3.90.420.10">
    <property type="entry name" value="Oxidoreductase, molybdopterin-binding domain"/>
    <property type="match status" value="1"/>
</dbReference>
<dbReference type="EMBL" id="LR134117">
    <property type="protein sequence ID" value="VDZ54579.1"/>
    <property type="molecule type" value="Genomic_DNA"/>
</dbReference>
<sequence>MLSTIIRTITLALLALIASQTSALSFTLEVSGNISRFTDPVNKRYVFTDQELFAMPMSSIATTTSWTPKRKFDGVAVADILAKVGARGQTLSMHALNDYYIDIPRSDVEKYHIILAYKMDGEMLKIRNFGPLFLVYPRDAAGAELNSPLYNSRFIWQVNRIVIK</sequence>
<dbReference type="Proteomes" id="UP000281391">
    <property type="component" value="Chromosome"/>
</dbReference>
<reference evidence="3 4" key="1">
    <citation type="submission" date="2018-12" db="EMBL/GenBank/DDBJ databases">
        <authorList>
            <consortium name="Pathogen Informatics"/>
        </authorList>
    </citation>
    <scope>NUCLEOTIDE SEQUENCE [LARGE SCALE GENOMIC DNA]</scope>
    <source>
        <strain evidence="3 4">NCTC11214</strain>
    </source>
</reference>
<feature type="signal peptide" evidence="1">
    <location>
        <begin position="1"/>
        <end position="23"/>
    </location>
</feature>
<protein>
    <submittedName>
        <fullName evidence="3">Oxidoreductase molybdopterin binding domain</fullName>
    </submittedName>
</protein>
<dbReference type="AlphaFoldDB" id="A0A3S5D719"/>
<feature type="domain" description="Oxidoreductase molybdopterin-binding" evidence="2">
    <location>
        <begin position="60"/>
        <end position="138"/>
    </location>
</feature>
<evidence type="ECO:0000259" key="2">
    <source>
        <dbReference type="Pfam" id="PF00174"/>
    </source>
</evidence>
<evidence type="ECO:0000313" key="3">
    <source>
        <dbReference type="EMBL" id="VDZ54579.1"/>
    </source>
</evidence>
<organism evidence="3 4">
    <name type="scientific">Serratia odorifera</name>
    <dbReference type="NCBI Taxonomy" id="618"/>
    <lineage>
        <taxon>Bacteria</taxon>
        <taxon>Pseudomonadati</taxon>
        <taxon>Pseudomonadota</taxon>
        <taxon>Gammaproteobacteria</taxon>
        <taxon>Enterobacterales</taxon>
        <taxon>Yersiniaceae</taxon>
        <taxon>Serratia</taxon>
    </lineage>
</organism>
<evidence type="ECO:0000313" key="4">
    <source>
        <dbReference type="Proteomes" id="UP000281391"/>
    </source>
</evidence>
<dbReference type="SUPFAM" id="SSF56524">
    <property type="entry name" value="Oxidoreductase molybdopterin-binding domain"/>
    <property type="match status" value="1"/>
</dbReference>
<keyword evidence="1" id="KW-0732">Signal</keyword>
<feature type="chain" id="PRO_5041078806" evidence="1">
    <location>
        <begin position="24"/>
        <end position="164"/>
    </location>
</feature>
<dbReference type="InterPro" id="IPR036374">
    <property type="entry name" value="OxRdtase_Mopterin-bd_sf"/>
</dbReference>
<dbReference type="Pfam" id="PF00174">
    <property type="entry name" value="Oxidored_molyb"/>
    <property type="match status" value="1"/>
</dbReference>
<evidence type="ECO:0000256" key="1">
    <source>
        <dbReference type="SAM" id="SignalP"/>
    </source>
</evidence>
<name>A0A3S5D719_SEROD</name>
<proteinExistence type="predicted"/>